<organism evidence="2 3">
    <name type="scientific">Falsibacillus albus</name>
    <dbReference type="NCBI Taxonomy" id="2478915"/>
    <lineage>
        <taxon>Bacteria</taxon>
        <taxon>Bacillati</taxon>
        <taxon>Bacillota</taxon>
        <taxon>Bacilli</taxon>
        <taxon>Bacillales</taxon>
        <taxon>Bacillaceae</taxon>
        <taxon>Falsibacillus</taxon>
    </lineage>
</organism>
<proteinExistence type="predicted"/>
<keyword evidence="1" id="KW-0472">Membrane</keyword>
<gene>
    <name evidence="2" type="ORF">D9X91_14985</name>
</gene>
<accession>A0A3L7JVS2</accession>
<dbReference type="RefSeq" id="WP_121681445.1">
    <property type="nucleotide sequence ID" value="NZ_RCVZ01000010.1"/>
</dbReference>
<feature type="transmembrane region" description="Helical" evidence="1">
    <location>
        <begin position="38"/>
        <end position="60"/>
    </location>
</feature>
<dbReference type="Proteomes" id="UP000276770">
    <property type="component" value="Unassembled WGS sequence"/>
</dbReference>
<feature type="transmembrane region" description="Helical" evidence="1">
    <location>
        <begin position="7"/>
        <end position="32"/>
    </location>
</feature>
<comment type="caution">
    <text evidence="2">The sequence shown here is derived from an EMBL/GenBank/DDBJ whole genome shotgun (WGS) entry which is preliminary data.</text>
</comment>
<dbReference type="AlphaFoldDB" id="A0A3L7JVS2"/>
<protein>
    <submittedName>
        <fullName evidence="2">Uncharacterized protein</fullName>
    </submittedName>
</protein>
<reference evidence="2 3" key="1">
    <citation type="submission" date="2018-10" db="EMBL/GenBank/DDBJ databases">
        <title>Falsibacillus sp. genome draft.</title>
        <authorList>
            <person name="Shi S."/>
        </authorList>
    </citation>
    <scope>NUCLEOTIDE SEQUENCE [LARGE SCALE GENOMIC DNA]</scope>
    <source>
        <strain evidence="2 3">GY 10110</strain>
    </source>
</reference>
<keyword evidence="1" id="KW-0812">Transmembrane</keyword>
<feature type="transmembrane region" description="Helical" evidence="1">
    <location>
        <begin position="72"/>
        <end position="95"/>
    </location>
</feature>
<dbReference type="OrthoDB" id="2893431at2"/>
<evidence type="ECO:0000313" key="2">
    <source>
        <dbReference type="EMBL" id="RLQ94354.1"/>
    </source>
</evidence>
<dbReference type="EMBL" id="RCVZ01000010">
    <property type="protein sequence ID" value="RLQ94354.1"/>
    <property type="molecule type" value="Genomic_DNA"/>
</dbReference>
<keyword evidence="3" id="KW-1185">Reference proteome</keyword>
<evidence type="ECO:0000313" key="3">
    <source>
        <dbReference type="Proteomes" id="UP000276770"/>
    </source>
</evidence>
<name>A0A3L7JVS2_9BACI</name>
<sequence length="96" mass="10519">MSNKLNVYAFALSLISILFLFLISFTGIFTIIDGILPFHPLTIVLVMAVISFFIGMMGFTGARSWKSYLRSMFTVLISLGLSILLVIILGIGNLLG</sequence>
<keyword evidence="1" id="KW-1133">Transmembrane helix</keyword>
<evidence type="ECO:0000256" key="1">
    <source>
        <dbReference type="SAM" id="Phobius"/>
    </source>
</evidence>